<dbReference type="EMBL" id="CATOUU010001098">
    <property type="protein sequence ID" value="CAI9971795.1"/>
    <property type="molecule type" value="Genomic_DNA"/>
</dbReference>
<accession>A0AA86NS89</accession>
<proteinExistence type="inferred from homology"/>
<evidence type="ECO:0000313" key="5">
    <source>
        <dbReference type="EMBL" id="CAL5970740.1"/>
    </source>
</evidence>
<dbReference type="PANTHER" id="PTHR21148">
    <property type="entry name" value="THIOREDOXIN DOMAIN-CONTAINING PROTEIN 9"/>
    <property type="match status" value="1"/>
</dbReference>
<dbReference type="EMBL" id="CAXDID020000563">
    <property type="protein sequence ID" value="CAL6103150.1"/>
    <property type="molecule type" value="Genomic_DNA"/>
</dbReference>
<comment type="caution">
    <text evidence="3">The sequence shown here is derived from an EMBL/GenBank/DDBJ whole genome shotgun (WGS) entry which is preliminary data.</text>
</comment>
<gene>
    <name evidence="3" type="ORF">HINF_LOCUS12141</name>
    <name evidence="4" type="ORF">HINF_LOCUS59440</name>
    <name evidence="6" type="ORF">HINF_LOCUS59864</name>
    <name evidence="5" type="ORF">HINF_LOCUS680</name>
    <name evidence="7" type="ORF">HINF_LOCUS72006</name>
</gene>
<dbReference type="EMBL" id="CAXDID020000346">
    <property type="protein sequence ID" value="CAL6080432.1"/>
    <property type="molecule type" value="Genomic_DNA"/>
</dbReference>
<evidence type="ECO:0000313" key="6">
    <source>
        <dbReference type="EMBL" id="CAL6080432.1"/>
    </source>
</evidence>
<evidence type="ECO:0000313" key="4">
    <source>
        <dbReference type="EMBL" id="CAI9971795.1"/>
    </source>
</evidence>
<comment type="similarity">
    <text evidence="1">Belongs to the phosducin family.</text>
</comment>
<evidence type="ECO:0000313" key="8">
    <source>
        <dbReference type="Proteomes" id="UP001642409"/>
    </source>
</evidence>
<name>A0AA86NS89_9EUKA</name>
<dbReference type="EMBL" id="CAXDID020000001">
    <property type="protein sequence ID" value="CAL5970740.1"/>
    <property type="molecule type" value="Genomic_DNA"/>
</dbReference>
<dbReference type="AlphaFoldDB" id="A0AA86NS89"/>
<keyword evidence="8" id="KW-1185">Reference proteome</keyword>
<reference evidence="3" key="1">
    <citation type="submission" date="2023-06" db="EMBL/GenBank/DDBJ databases">
        <authorList>
            <person name="Kurt Z."/>
        </authorList>
    </citation>
    <scope>NUCLEOTIDE SEQUENCE</scope>
</reference>
<dbReference type="SUPFAM" id="SSF52833">
    <property type="entry name" value="Thioredoxin-like"/>
    <property type="match status" value="1"/>
</dbReference>
<dbReference type="InterPro" id="IPR036249">
    <property type="entry name" value="Thioredoxin-like_sf"/>
</dbReference>
<dbReference type="EMBL" id="CATOUU010000314">
    <property type="protein sequence ID" value="CAI9924496.1"/>
    <property type="molecule type" value="Genomic_DNA"/>
</dbReference>
<dbReference type="Proteomes" id="UP001642409">
    <property type="component" value="Unassembled WGS sequence"/>
</dbReference>
<sequence>MSSESSAEIETLGGQNAISGADMELFMKRRKEELQQEFKEQQLIMQNQHGQLLEIHESVFLDHISRSDRSVAHFYLDDFQPCRELNTMLEKVAKQHVECKFVKIKADDAMWFINKFKIQTLPSTIVAVNGKIVKKFIGLEEFGNEYPNEISLKRALSQCGAIFLKENELTRTGGLFGYEEGIQQEDSW</sequence>
<evidence type="ECO:0000313" key="3">
    <source>
        <dbReference type="EMBL" id="CAI9924496.1"/>
    </source>
</evidence>
<feature type="domain" description="Phosducin" evidence="2">
    <location>
        <begin position="22"/>
        <end position="142"/>
    </location>
</feature>
<dbReference type="InterPro" id="IPR024253">
    <property type="entry name" value="Phosducin_thioredoxin-like_dom"/>
</dbReference>
<reference evidence="5 8" key="2">
    <citation type="submission" date="2024-07" db="EMBL/GenBank/DDBJ databases">
        <authorList>
            <person name="Akdeniz Z."/>
        </authorList>
    </citation>
    <scope>NUCLEOTIDE SEQUENCE [LARGE SCALE GENOMIC DNA]</scope>
</reference>
<protein>
    <submittedName>
        <fullName evidence="3">Thioredoxin domain-containing protein</fullName>
    </submittedName>
    <submittedName>
        <fullName evidence="5">Thioredoxin_domain-containing protein</fullName>
    </submittedName>
</protein>
<evidence type="ECO:0000313" key="7">
    <source>
        <dbReference type="EMBL" id="CAL6103150.1"/>
    </source>
</evidence>
<evidence type="ECO:0000259" key="2">
    <source>
        <dbReference type="Pfam" id="PF02114"/>
    </source>
</evidence>
<evidence type="ECO:0000256" key="1">
    <source>
        <dbReference type="ARBA" id="ARBA00009686"/>
    </source>
</evidence>
<organism evidence="3">
    <name type="scientific">Hexamita inflata</name>
    <dbReference type="NCBI Taxonomy" id="28002"/>
    <lineage>
        <taxon>Eukaryota</taxon>
        <taxon>Metamonada</taxon>
        <taxon>Diplomonadida</taxon>
        <taxon>Hexamitidae</taxon>
        <taxon>Hexamitinae</taxon>
        <taxon>Hexamita</taxon>
    </lineage>
</organism>
<dbReference type="Gene3D" id="3.40.30.10">
    <property type="entry name" value="Glutaredoxin"/>
    <property type="match status" value="1"/>
</dbReference>
<dbReference type="Pfam" id="PF02114">
    <property type="entry name" value="Phosducin"/>
    <property type="match status" value="1"/>
</dbReference>